<organism evidence="2">
    <name type="scientific">hydrocarbon metagenome</name>
    <dbReference type="NCBI Taxonomy" id="938273"/>
    <lineage>
        <taxon>unclassified sequences</taxon>
        <taxon>metagenomes</taxon>
        <taxon>ecological metagenomes</taxon>
    </lineage>
</organism>
<proteinExistence type="predicted"/>
<evidence type="ECO:0000256" key="1">
    <source>
        <dbReference type="SAM" id="Phobius"/>
    </source>
</evidence>
<feature type="transmembrane region" description="Helical" evidence="1">
    <location>
        <begin position="6"/>
        <end position="30"/>
    </location>
</feature>
<sequence length="41" mass="4341">MGGDESLALIIIIIVLSLGLIAGIVGVLIFSSDLPDWFKKL</sequence>
<dbReference type="EMBL" id="LNQE01001848">
    <property type="protein sequence ID" value="KUG04451.1"/>
    <property type="molecule type" value="Genomic_DNA"/>
</dbReference>
<evidence type="ECO:0000313" key="2">
    <source>
        <dbReference type="EMBL" id="KUG04451.1"/>
    </source>
</evidence>
<dbReference type="AlphaFoldDB" id="A0A0W8E7M8"/>
<reference evidence="2" key="1">
    <citation type="journal article" date="2015" name="Proc. Natl. Acad. Sci. U.S.A.">
        <title>Networks of energetic and metabolic interactions define dynamics in microbial communities.</title>
        <authorList>
            <person name="Embree M."/>
            <person name="Liu J.K."/>
            <person name="Al-Bassam M.M."/>
            <person name="Zengler K."/>
        </authorList>
    </citation>
    <scope>NUCLEOTIDE SEQUENCE</scope>
</reference>
<protein>
    <submittedName>
        <fullName evidence="2">Uncharacterized protein</fullName>
    </submittedName>
</protein>
<accession>A0A0W8E7M8</accession>
<comment type="caution">
    <text evidence="2">The sequence shown here is derived from an EMBL/GenBank/DDBJ whole genome shotgun (WGS) entry which is preliminary data.</text>
</comment>
<keyword evidence="1" id="KW-0812">Transmembrane</keyword>
<keyword evidence="1" id="KW-0472">Membrane</keyword>
<gene>
    <name evidence="2" type="ORF">ASZ90_018119</name>
</gene>
<keyword evidence="1" id="KW-1133">Transmembrane helix</keyword>
<name>A0A0W8E7M8_9ZZZZ</name>